<accession>A0A9D9E679</accession>
<evidence type="ECO:0000256" key="2">
    <source>
        <dbReference type="ARBA" id="ARBA00008017"/>
    </source>
</evidence>
<dbReference type="EMBL" id="JADIMP010000022">
    <property type="protein sequence ID" value="MBO8441055.1"/>
    <property type="molecule type" value="Genomic_DNA"/>
</dbReference>
<reference evidence="10" key="2">
    <citation type="journal article" date="2021" name="PeerJ">
        <title>Extensive microbial diversity within the chicken gut microbiome revealed by metagenomics and culture.</title>
        <authorList>
            <person name="Gilroy R."/>
            <person name="Ravi A."/>
            <person name="Getino M."/>
            <person name="Pursley I."/>
            <person name="Horton D.L."/>
            <person name="Alikhan N.F."/>
            <person name="Baker D."/>
            <person name="Gharbi K."/>
            <person name="Hall N."/>
            <person name="Watson M."/>
            <person name="Adriaenssens E.M."/>
            <person name="Foster-Nyarko E."/>
            <person name="Jarju S."/>
            <person name="Secka A."/>
            <person name="Antonio M."/>
            <person name="Oren A."/>
            <person name="Chaudhuri R.R."/>
            <person name="La Ragione R."/>
            <person name="Hildebrand F."/>
            <person name="Pallen M.J."/>
        </authorList>
    </citation>
    <scope>NUCLEOTIDE SEQUENCE</scope>
    <source>
        <strain evidence="10">C6-149</strain>
    </source>
</reference>
<comment type="subcellular location">
    <subcellularLocation>
        <location evidence="1">Cell membrane</location>
        <topology evidence="1">Multi-pass membrane protein</topology>
    </subcellularLocation>
</comment>
<evidence type="ECO:0000259" key="8">
    <source>
        <dbReference type="Pfam" id="PF00924"/>
    </source>
</evidence>
<dbReference type="InterPro" id="IPR006685">
    <property type="entry name" value="MscS_channel_2nd"/>
</dbReference>
<evidence type="ECO:0000256" key="5">
    <source>
        <dbReference type="ARBA" id="ARBA00022989"/>
    </source>
</evidence>
<feature type="non-terminal residue" evidence="10">
    <location>
        <position position="226"/>
    </location>
</feature>
<evidence type="ECO:0000256" key="4">
    <source>
        <dbReference type="ARBA" id="ARBA00022692"/>
    </source>
</evidence>
<evidence type="ECO:0000256" key="3">
    <source>
        <dbReference type="ARBA" id="ARBA00022475"/>
    </source>
</evidence>
<gene>
    <name evidence="10" type="ORF">IAA89_01195</name>
</gene>
<keyword evidence="3" id="KW-1003">Cell membrane</keyword>
<dbReference type="Gene3D" id="1.10.287.1260">
    <property type="match status" value="1"/>
</dbReference>
<protein>
    <submittedName>
        <fullName evidence="10">Mechanosensitive ion channel family protein</fullName>
    </submittedName>
</protein>
<dbReference type="InterPro" id="IPR023408">
    <property type="entry name" value="MscS_beta-dom_sf"/>
</dbReference>
<keyword evidence="4 7" id="KW-0812">Transmembrane</keyword>
<evidence type="ECO:0000259" key="9">
    <source>
        <dbReference type="Pfam" id="PF21088"/>
    </source>
</evidence>
<dbReference type="GO" id="GO:0005886">
    <property type="term" value="C:plasma membrane"/>
    <property type="evidence" value="ECO:0007669"/>
    <property type="project" value="UniProtKB-SubCell"/>
</dbReference>
<dbReference type="InterPro" id="IPR010920">
    <property type="entry name" value="LSM_dom_sf"/>
</dbReference>
<name>A0A9D9E679_9LACO</name>
<evidence type="ECO:0000256" key="6">
    <source>
        <dbReference type="ARBA" id="ARBA00023136"/>
    </source>
</evidence>
<dbReference type="GO" id="GO:0008381">
    <property type="term" value="F:mechanosensitive monoatomic ion channel activity"/>
    <property type="evidence" value="ECO:0007669"/>
    <property type="project" value="InterPro"/>
</dbReference>
<dbReference type="Pfam" id="PF21088">
    <property type="entry name" value="MS_channel_1st"/>
    <property type="match status" value="1"/>
</dbReference>
<keyword evidence="6 7" id="KW-0472">Membrane</keyword>
<dbReference type="PANTHER" id="PTHR30460:SF0">
    <property type="entry name" value="MODERATE CONDUCTANCE MECHANOSENSITIVE CHANNEL YBIO"/>
    <property type="match status" value="1"/>
</dbReference>
<dbReference type="PANTHER" id="PTHR30460">
    <property type="entry name" value="MODERATE CONDUCTANCE MECHANOSENSITIVE CHANNEL YBIO"/>
    <property type="match status" value="1"/>
</dbReference>
<dbReference type="InterPro" id="IPR011014">
    <property type="entry name" value="MscS_channel_TM-2"/>
</dbReference>
<comment type="caution">
    <text evidence="10">The sequence shown here is derived from an EMBL/GenBank/DDBJ whole genome shotgun (WGS) entry which is preliminary data.</text>
</comment>
<dbReference type="Pfam" id="PF00924">
    <property type="entry name" value="MS_channel_2nd"/>
    <property type="match status" value="1"/>
</dbReference>
<dbReference type="Proteomes" id="UP000823614">
    <property type="component" value="Unassembled WGS sequence"/>
</dbReference>
<dbReference type="Gene3D" id="2.30.30.60">
    <property type="match status" value="1"/>
</dbReference>
<evidence type="ECO:0000313" key="10">
    <source>
        <dbReference type="EMBL" id="MBO8441055.1"/>
    </source>
</evidence>
<keyword evidence="5 7" id="KW-1133">Transmembrane helix</keyword>
<feature type="transmembrane region" description="Helical" evidence="7">
    <location>
        <begin position="24"/>
        <end position="45"/>
    </location>
</feature>
<organism evidence="10 11">
    <name type="scientific">Candidatus Gallilactobacillus intestinavium</name>
    <dbReference type="NCBI Taxonomy" id="2840838"/>
    <lineage>
        <taxon>Bacteria</taxon>
        <taxon>Bacillati</taxon>
        <taxon>Bacillota</taxon>
        <taxon>Bacilli</taxon>
        <taxon>Lactobacillales</taxon>
        <taxon>Lactobacillaceae</taxon>
        <taxon>Lactobacillaceae incertae sedis</taxon>
        <taxon>Candidatus Gallilactobacillus</taxon>
    </lineage>
</organism>
<dbReference type="AlphaFoldDB" id="A0A9D9E679"/>
<feature type="transmembrane region" description="Helical" evidence="7">
    <location>
        <begin position="84"/>
        <end position="102"/>
    </location>
</feature>
<feature type="transmembrane region" description="Helical" evidence="7">
    <location>
        <begin position="108"/>
        <end position="135"/>
    </location>
</feature>
<proteinExistence type="inferred from homology"/>
<dbReference type="SUPFAM" id="SSF82861">
    <property type="entry name" value="Mechanosensitive channel protein MscS (YggB), transmembrane region"/>
    <property type="match status" value="1"/>
</dbReference>
<comment type="similarity">
    <text evidence="2">Belongs to the MscS (TC 1.A.23) family.</text>
</comment>
<dbReference type="SUPFAM" id="SSF50182">
    <property type="entry name" value="Sm-like ribonucleoproteins"/>
    <property type="match status" value="1"/>
</dbReference>
<feature type="domain" description="Mechanosensitive ion channel MscS" evidence="8">
    <location>
        <begin position="123"/>
        <end position="186"/>
    </location>
</feature>
<evidence type="ECO:0000313" key="11">
    <source>
        <dbReference type="Proteomes" id="UP000823614"/>
    </source>
</evidence>
<evidence type="ECO:0000256" key="1">
    <source>
        <dbReference type="ARBA" id="ARBA00004651"/>
    </source>
</evidence>
<feature type="domain" description="Mechanosensitive ion channel transmembrane helices 2/3" evidence="9">
    <location>
        <begin position="80"/>
        <end position="121"/>
    </location>
</feature>
<sequence length="226" mass="25268">MMAFFLSLNYFFNAYIKSLKIEKMGLFLVNIIVQIIVYAILFFLLDKLCMFFIEKSFGKKSLAHKANKKRAETIRTLLRNITRYAMFFFYIYTVLSALHFPISTLIAGASIVTLVIGLGAQGIIKDLIAGFLILLEQQMIVGDNVTINGTISGKVIGFGLRLTTIQDEQGGINYIKNSSITTVTNRSGKPLKIMIDLPVKDNSLIDSMKQIINKVNICLLYTSDAA</sequence>
<reference evidence="10" key="1">
    <citation type="submission" date="2020-10" db="EMBL/GenBank/DDBJ databases">
        <authorList>
            <person name="Gilroy R."/>
        </authorList>
    </citation>
    <scope>NUCLEOTIDE SEQUENCE</scope>
    <source>
        <strain evidence="10">C6-149</strain>
    </source>
</reference>
<evidence type="ECO:0000256" key="7">
    <source>
        <dbReference type="SAM" id="Phobius"/>
    </source>
</evidence>
<dbReference type="InterPro" id="IPR049142">
    <property type="entry name" value="MS_channel_1st"/>
</dbReference>
<dbReference type="InterPro" id="IPR045276">
    <property type="entry name" value="YbiO_bact"/>
</dbReference>